<evidence type="ECO:0000256" key="6">
    <source>
        <dbReference type="SAM" id="MobiDB-lite"/>
    </source>
</evidence>
<dbReference type="PRINTS" id="PR00723">
    <property type="entry name" value="SUBTILISIN"/>
</dbReference>
<dbReference type="PROSITE" id="PS51892">
    <property type="entry name" value="SUBTILASE"/>
    <property type="match status" value="1"/>
</dbReference>
<protein>
    <recommendedName>
        <fullName evidence="7">Peptidase S8/S53 domain-containing protein</fullName>
    </recommendedName>
</protein>
<dbReference type="GO" id="GO:0004252">
    <property type="term" value="F:serine-type endopeptidase activity"/>
    <property type="evidence" value="ECO:0007669"/>
    <property type="project" value="UniProtKB-UniRule"/>
</dbReference>
<feature type="compositionally biased region" description="Basic and acidic residues" evidence="6">
    <location>
        <begin position="386"/>
        <end position="398"/>
    </location>
</feature>
<evidence type="ECO:0000256" key="1">
    <source>
        <dbReference type="ARBA" id="ARBA00011073"/>
    </source>
</evidence>
<dbReference type="InterPro" id="IPR000209">
    <property type="entry name" value="Peptidase_S8/S53_dom"/>
</dbReference>
<accession>A0A9P4HYG3</accession>
<evidence type="ECO:0000256" key="5">
    <source>
        <dbReference type="PROSITE-ProRule" id="PRU01240"/>
    </source>
</evidence>
<dbReference type="EMBL" id="ML978719">
    <property type="protein sequence ID" value="KAF2087530.1"/>
    <property type="molecule type" value="Genomic_DNA"/>
</dbReference>
<keyword evidence="2 5" id="KW-0645">Protease</keyword>
<feature type="region of interest" description="Disordered" evidence="6">
    <location>
        <begin position="471"/>
        <end position="634"/>
    </location>
</feature>
<feature type="active site" description="Charge relay system" evidence="5">
    <location>
        <position position="886"/>
    </location>
</feature>
<keyword evidence="4 5" id="KW-0720">Serine protease</keyword>
<dbReference type="Proteomes" id="UP000799776">
    <property type="component" value="Unassembled WGS sequence"/>
</dbReference>
<feature type="domain" description="Peptidase S8/S53" evidence="7">
    <location>
        <begin position="680"/>
        <end position="929"/>
    </location>
</feature>
<dbReference type="Gene3D" id="3.40.50.200">
    <property type="entry name" value="Peptidase S8/S53 domain"/>
    <property type="match status" value="1"/>
</dbReference>
<evidence type="ECO:0000313" key="8">
    <source>
        <dbReference type="EMBL" id="KAF2087530.1"/>
    </source>
</evidence>
<keyword evidence="3 5" id="KW-0378">Hydrolase</keyword>
<feature type="compositionally biased region" description="Polar residues" evidence="6">
    <location>
        <begin position="536"/>
        <end position="545"/>
    </location>
</feature>
<evidence type="ECO:0000256" key="4">
    <source>
        <dbReference type="ARBA" id="ARBA00022825"/>
    </source>
</evidence>
<dbReference type="InterPro" id="IPR015500">
    <property type="entry name" value="Peptidase_S8_subtilisin-rel"/>
</dbReference>
<dbReference type="AlphaFoldDB" id="A0A9P4HYG3"/>
<dbReference type="GO" id="GO:0006508">
    <property type="term" value="P:proteolysis"/>
    <property type="evidence" value="ECO:0007669"/>
    <property type="project" value="UniProtKB-KW"/>
</dbReference>
<feature type="active site" description="Charge relay system" evidence="5">
    <location>
        <position position="731"/>
    </location>
</feature>
<evidence type="ECO:0000256" key="3">
    <source>
        <dbReference type="ARBA" id="ARBA00022801"/>
    </source>
</evidence>
<dbReference type="PANTHER" id="PTHR43399">
    <property type="entry name" value="SUBTILISIN-RELATED"/>
    <property type="match status" value="1"/>
</dbReference>
<feature type="compositionally biased region" description="Basic and acidic residues" evidence="6">
    <location>
        <begin position="548"/>
        <end position="567"/>
    </location>
</feature>
<comment type="similarity">
    <text evidence="1 5">Belongs to the peptidase S8 family.</text>
</comment>
<keyword evidence="9" id="KW-1185">Reference proteome</keyword>
<comment type="caution">
    <text evidence="8">The sequence shown here is derived from an EMBL/GenBank/DDBJ whole genome shotgun (WGS) entry which is preliminary data.</text>
</comment>
<dbReference type="Gene3D" id="1.25.40.10">
    <property type="entry name" value="Tetratricopeptide repeat domain"/>
    <property type="match status" value="1"/>
</dbReference>
<gene>
    <name evidence="8" type="ORF">K490DRAFT_65359</name>
</gene>
<evidence type="ECO:0000259" key="7">
    <source>
        <dbReference type="Pfam" id="PF00082"/>
    </source>
</evidence>
<organism evidence="8 9">
    <name type="scientific">Saccharata proteae CBS 121410</name>
    <dbReference type="NCBI Taxonomy" id="1314787"/>
    <lineage>
        <taxon>Eukaryota</taxon>
        <taxon>Fungi</taxon>
        <taxon>Dikarya</taxon>
        <taxon>Ascomycota</taxon>
        <taxon>Pezizomycotina</taxon>
        <taxon>Dothideomycetes</taxon>
        <taxon>Dothideomycetes incertae sedis</taxon>
        <taxon>Botryosphaeriales</taxon>
        <taxon>Saccharataceae</taxon>
        <taxon>Saccharata</taxon>
    </lineage>
</organism>
<dbReference type="SUPFAM" id="SSF52743">
    <property type="entry name" value="Subtilisin-like"/>
    <property type="match status" value="1"/>
</dbReference>
<proteinExistence type="inferred from homology"/>
<dbReference type="OrthoDB" id="206201at2759"/>
<dbReference type="InterPro" id="IPR036852">
    <property type="entry name" value="Peptidase_S8/S53_dom_sf"/>
</dbReference>
<name>A0A9P4HYG3_9PEZI</name>
<dbReference type="InterPro" id="IPR011990">
    <property type="entry name" value="TPR-like_helical_dom_sf"/>
</dbReference>
<dbReference type="CDD" id="cd00306">
    <property type="entry name" value="Peptidases_S8_S53"/>
    <property type="match status" value="1"/>
</dbReference>
<feature type="active site" description="Charge relay system" evidence="5">
    <location>
        <position position="687"/>
    </location>
</feature>
<feature type="region of interest" description="Disordered" evidence="6">
    <location>
        <begin position="354"/>
        <end position="446"/>
    </location>
</feature>
<dbReference type="PANTHER" id="PTHR43399:SF4">
    <property type="entry name" value="CELL WALL-ASSOCIATED PROTEASE"/>
    <property type="match status" value="1"/>
</dbReference>
<reference evidence="8" key="1">
    <citation type="journal article" date="2020" name="Stud. Mycol.">
        <title>101 Dothideomycetes genomes: a test case for predicting lifestyles and emergence of pathogens.</title>
        <authorList>
            <person name="Haridas S."/>
            <person name="Albert R."/>
            <person name="Binder M."/>
            <person name="Bloem J."/>
            <person name="Labutti K."/>
            <person name="Salamov A."/>
            <person name="Andreopoulos B."/>
            <person name="Baker S."/>
            <person name="Barry K."/>
            <person name="Bills G."/>
            <person name="Bluhm B."/>
            <person name="Cannon C."/>
            <person name="Castanera R."/>
            <person name="Culley D."/>
            <person name="Daum C."/>
            <person name="Ezra D."/>
            <person name="Gonzalez J."/>
            <person name="Henrissat B."/>
            <person name="Kuo A."/>
            <person name="Liang C."/>
            <person name="Lipzen A."/>
            <person name="Lutzoni F."/>
            <person name="Magnuson J."/>
            <person name="Mondo S."/>
            <person name="Nolan M."/>
            <person name="Ohm R."/>
            <person name="Pangilinan J."/>
            <person name="Park H.-J."/>
            <person name="Ramirez L."/>
            <person name="Alfaro M."/>
            <person name="Sun H."/>
            <person name="Tritt A."/>
            <person name="Yoshinaga Y."/>
            <person name="Zwiers L.-H."/>
            <person name="Turgeon B."/>
            <person name="Goodwin S."/>
            <person name="Spatafora J."/>
            <person name="Crous P."/>
            <person name="Grigoriev I."/>
        </authorList>
    </citation>
    <scope>NUCLEOTIDE SEQUENCE</scope>
    <source>
        <strain evidence="8">CBS 121410</strain>
    </source>
</reference>
<feature type="compositionally biased region" description="Polar residues" evidence="6">
    <location>
        <begin position="416"/>
        <end position="431"/>
    </location>
</feature>
<sequence>MDLEEVKTFYCSAELAFDAADYARAALLFRDAALKADQAKALGWDHHQTLRIRDKWALSLQREGEYEAAIAQDNESLSRRLQSEAFGETHEETLENRRQLAISYSKVDKDKAVFQHREVLRQVKLTDCPTKIICARANDLAVELFQCGIEQNDTRKIHEAFYLSVHYLRKVESILSGSHRLVLDFRFNIGIQMKKLEKFEGVAEYFDKNIESLKSIPIGLRSQSQTNLLKDCEEESRLCKRLLASKEILKASGSGSVPETSHFTTVQAAQTRAPVSQHHRNRSDNIARIPAIRDMIASSSKTRDTKSAPSHASEAEILASMPHRSRTLSAVAEITNETESRREIIAKFLANSRSSNGLLKPPSHSSAKERSTADPPPPKQPNSESRGVDRKESKDTLKLAKQTKSISPEIVAVESGHTTGTRNKEASQSFSLRPAQTLDISHPDTDIERKMSEVKSNQKRWAREIFPNSMVKSGHSFKNNDLFASESRSPSSPQIPAFFNPDSDNDPRLSKDSTNQKIRAMNVFPDTSERGGYKLWTSSKQTSGCHSPRSDDDRKISNDENDVDQRQARSNFLDVLVKGGDDSRTNDAEASVPVNQPTRTPEVIHQTSDEDETPRKTSSKDTMMVHSTPIGSASSARRGEIFGTMLENEDHDTDKWFRSLNRVIDYFGALHDPDDSEYKPVKIALLDTGVAIRNYDLMGVTEGDKNMLKNSVFKGAILKNNLAYNQDTDGHGTNCAYLLAKICPFAKIYSYRVLEDQTQDLEPDIVAEALRDAVKKGVDIINMSFGWFHELTAEQRTSLKEPISEAYAKNILMFAAASNDGRSIKWPARCHEVIAIDSADAHGSAAKTNPSLSIGNPLRFMALGMGIKNIAHNPAGPRKKRISGSSFASPVAAASIALLLEFAKQAPLKTDSNVLKCLQTIEGIRTVLLNGLTSQKDINTNFHHIDITLFEYVNQESGDWWVGDSSRARGARRIVELLRGEFGFTSIGGAVEDAIYNERAKRDRQRSVEHR</sequence>
<feature type="region of interest" description="Disordered" evidence="6">
    <location>
        <begin position="297"/>
        <end position="321"/>
    </location>
</feature>
<evidence type="ECO:0000256" key="2">
    <source>
        <dbReference type="ARBA" id="ARBA00022670"/>
    </source>
</evidence>
<evidence type="ECO:0000313" key="9">
    <source>
        <dbReference type="Proteomes" id="UP000799776"/>
    </source>
</evidence>
<dbReference type="Pfam" id="PF00082">
    <property type="entry name" value="Peptidase_S8"/>
    <property type="match status" value="1"/>
</dbReference>
<dbReference type="InterPro" id="IPR051048">
    <property type="entry name" value="Peptidase_S8/S53_subtilisin"/>
</dbReference>